<keyword evidence="3" id="KW-1185">Reference proteome</keyword>
<reference evidence="2 3" key="1">
    <citation type="submission" date="2020-08" db="EMBL/GenBank/DDBJ databases">
        <title>Whole genome shotgun sequence of Actinoplanes ianthinogenes NBRC 13996.</title>
        <authorList>
            <person name="Komaki H."/>
            <person name="Tamura T."/>
        </authorList>
    </citation>
    <scope>NUCLEOTIDE SEQUENCE [LARGE SCALE GENOMIC DNA]</scope>
    <source>
        <strain evidence="2 3">NBRC 13996</strain>
    </source>
</reference>
<evidence type="ECO:0000313" key="2">
    <source>
        <dbReference type="EMBL" id="BCJ41318.1"/>
    </source>
</evidence>
<name>A0ABM7LPY3_9ACTN</name>
<evidence type="ECO:0000256" key="1">
    <source>
        <dbReference type="SAM" id="MobiDB-lite"/>
    </source>
</evidence>
<feature type="compositionally biased region" description="Basic and acidic residues" evidence="1">
    <location>
        <begin position="46"/>
        <end position="56"/>
    </location>
</feature>
<dbReference type="Gene3D" id="3.80.10.10">
    <property type="entry name" value="Ribonuclease Inhibitor"/>
    <property type="match status" value="1"/>
</dbReference>
<accession>A0ABM7LPY3</accession>
<feature type="region of interest" description="Disordered" evidence="1">
    <location>
        <begin position="37"/>
        <end position="56"/>
    </location>
</feature>
<dbReference type="Proteomes" id="UP000676967">
    <property type="component" value="Chromosome"/>
</dbReference>
<gene>
    <name evidence="2" type="ORF">Aiant_19750</name>
</gene>
<evidence type="ECO:0000313" key="3">
    <source>
        <dbReference type="Proteomes" id="UP000676967"/>
    </source>
</evidence>
<dbReference type="InterPro" id="IPR032675">
    <property type="entry name" value="LRR_dom_sf"/>
</dbReference>
<sequence length="400" mass="44199">MFTERLLRAAERAREFGLRHALEELPDELRFRIRLNQSYDGNEPQPGERRYPADSSPERAAELRRCDLATAVAALWRDGAVPEWIDLRVHSATEDTTLIEAACCGRFTTDEERLYHAQGGYPPFQAVGPTLPVHWDGASRFSLYTNAEVWDDEDLAQLGGAAEHVWSLALPADRADDVPALPNVEIIEHVTPGGSDYTRFPRLRHLRLRLTGGGDVQLGGPLPELRGLTITGLPDHSWPQAEVVAQAPGVEAISLRGRGVLWLDGAWPPGLRRLTLGGTRTTGPARLPDRLGMLVLNLPEAGDDEITALLDGVDRLGNLTLRGTRVTDALLPLLLDRYPRTHLDLVDTRISPAGLDRLRAAGPARGILPRLPQEHLGTEDPSAEVYLRAAREIRRSPRER</sequence>
<organism evidence="2 3">
    <name type="scientific">Actinoplanes ianthinogenes</name>
    <dbReference type="NCBI Taxonomy" id="122358"/>
    <lineage>
        <taxon>Bacteria</taxon>
        <taxon>Bacillati</taxon>
        <taxon>Actinomycetota</taxon>
        <taxon>Actinomycetes</taxon>
        <taxon>Micromonosporales</taxon>
        <taxon>Micromonosporaceae</taxon>
        <taxon>Actinoplanes</taxon>
    </lineage>
</organism>
<proteinExistence type="predicted"/>
<protein>
    <submittedName>
        <fullName evidence="2">Uncharacterized protein</fullName>
    </submittedName>
</protein>
<dbReference type="EMBL" id="AP023356">
    <property type="protein sequence ID" value="BCJ41318.1"/>
    <property type="molecule type" value="Genomic_DNA"/>
</dbReference>